<reference evidence="1" key="2">
    <citation type="journal article" date="2011" name="Microb. Ecol.">
        <title>Taxonomic and Functional Metagenomic Profiling of the Microbial Community in the Anoxic Sediment of a Sub-saline Shallow Lake (Laguna de Carrizo, Central Spain).</title>
        <authorList>
            <person name="Ferrer M."/>
            <person name="Guazzaroni M.E."/>
            <person name="Richter M."/>
            <person name="Garcia-Salamanca A."/>
            <person name="Yarza P."/>
            <person name="Suarez-Suarez A."/>
            <person name="Solano J."/>
            <person name="Alcaide M."/>
            <person name="van Dillewijn P."/>
            <person name="Molina-Henares M.A."/>
            <person name="Lopez-Cortes N."/>
            <person name="Al-Ramahi Y."/>
            <person name="Guerrero C."/>
            <person name="Acosta A."/>
            <person name="de Eugenio L.I."/>
            <person name="Martinez V."/>
            <person name="Marques S."/>
            <person name="Rojo F."/>
            <person name="Santero E."/>
            <person name="Genilloud O."/>
            <person name="Perez-Perez J."/>
            <person name="Rossello-Mora R."/>
            <person name="Ramos J.L."/>
        </authorList>
    </citation>
    <scope>NUCLEOTIDE SEQUENCE</scope>
</reference>
<dbReference type="EMBL" id="ADZX01000482">
    <property type="protein sequence ID" value="EFK96437.1"/>
    <property type="molecule type" value="Genomic_DNA"/>
</dbReference>
<comment type="caution">
    <text evidence="1">The sequence shown here is derived from an EMBL/GenBank/DDBJ whole genome shotgun (WGS) entry which is preliminary data.</text>
</comment>
<protein>
    <submittedName>
        <fullName evidence="1">D-tyrosyl-tRNA(Tyr) deacylase</fullName>
        <ecNumber evidence="1">3.1.-.-</ecNumber>
    </submittedName>
</protein>
<dbReference type="Gene3D" id="3.50.80.10">
    <property type="entry name" value="D-tyrosyl-tRNA(Tyr) deacylase"/>
    <property type="match status" value="1"/>
</dbReference>
<dbReference type="InterPro" id="IPR023509">
    <property type="entry name" value="DTD-like_sf"/>
</dbReference>
<dbReference type="GO" id="GO:0005737">
    <property type="term" value="C:cytoplasm"/>
    <property type="evidence" value="ECO:0007669"/>
    <property type="project" value="InterPro"/>
</dbReference>
<gene>
    <name evidence="1" type="primary">dtd</name>
    <name evidence="1" type="ORF">LDC_1534</name>
</gene>
<reference evidence="1" key="1">
    <citation type="submission" date="2010-07" db="EMBL/GenBank/DDBJ databases">
        <authorList>
            <consortium name="CONSOLIDER consortium CSD2007-00005"/>
            <person name="Guazzaroni M.-E."/>
            <person name="Richter M."/>
            <person name="Garcia-Salamanca A."/>
            <person name="Yarza P."/>
            <person name="Ferrer M."/>
        </authorList>
    </citation>
    <scope>NUCLEOTIDE SEQUENCE</scope>
</reference>
<dbReference type="AlphaFoldDB" id="D9PJ25"/>
<dbReference type="GO" id="GO:0051499">
    <property type="term" value="F:D-aminoacyl-tRNA deacylase activity"/>
    <property type="evidence" value="ECO:0007669"/>
    <property type="project" value="InterPro"/>
</dbReference>
<dbReference type="Pfam" id="PF02580">
    <property type="entry name" value="Tyr_Deacylase"/>
    <property type="match status" value="1"/>
</dbReference>
<sequence>MQKGNKIDFSDSGLFDYSQNIYNKVIGELEKSGTPFKTGEFGAKMEVSSTNLGPLNYIFEF</sequence>
<dbReference type="EC" id="3.1.-.-" evidence="1"/>
<name>D9PJ25_9ZZZZ</name>
<keyword evidence="1" id="KW-0378">Hydrolase</keyword>
<proteinExistence type="predicted"/>
<organism evidence="1">
    <name type="scientific">sediment metagenome</name>
    <dbReference type="NCBI Taxonomy" id="749907"/>
    <lineage>
        <taxon>unclassified sequences</taxon>
        <taxon>metagenomes</taxon>
        <taxon>ecological metagenomes</taxon>
    </lineage>
</organism>
<dbReference type="InterPro" id="IPR003732">
    <property type="entry name" value="Daa-tRNA_deacyls_DTD"/>
</dbReference>
<evidence type="ECO:0000313" key="1">
    <source>
        <dbReference type="EMBL" id="EFK96437.1"/>
    </source>
</evidence>
<dbReference type="SUPFAM" id="SSF69500">
    <property type="entry name" value="DTD-like"/>
    <property type="match status" value="1"/>
</dbReference>
<accession>D9PJ25</accession>